<evidence type="ECO:0000313" key="2">
    <source>
        <dbReference type="EMBL" id="KAI1856088.1"/>
    </source>
</evidence>
<protein>
    <submittedName>
        <fullName evidence="2">Uncharacterized protein</fullName>
    </submittedName>
</protein>
<comment type="caution">
    <text evidence="2">The sequence shown here is derived from an EMBL/GenBank/DDBJ whole genome shotgun (WGS) entry which is preliminary data.</text>
</comment>
<sequence>MGGRVWSDREERYFWRKAMPRSPKRVGADRAKTEKAWSELAPIMQRELGEYARRQYTGTMLFEHYFQNIETQRVSPNATLYVREYLRKSGSFNSNHPFLRGPRSMGRGIRPSTGSVNTRDGGHTTGHARSQRSRPLPDDSSSRQLLTEGFLESSKSAKHQDHRYQGDEEDED</sequence>
<dbReference type="Proteomes" id="UP000829685">
    <property type="component" value="Unassembled WGS sequence"/>
</dbReference>
<keyword evidence="3" id="KW-1185">Reference proteome</keyword>
<gene>
    <name evidence="2" type="ORF">JX265_011803</name>
</gene>
<evidence type="ECO:0000256" key="1">
    <source>
        <dbReference type="SAM" id="MobiDB-lite"/>
    </source>
</evidence>
<organism evidence="2 3">
    <name type="scientific">Neoarthrinium moseri</name>
    <dbReference type="NCBI Taxonomy" id="1658444"/>
    <lineage>
        <taxon>Eukaryota</taxon>
        <taxon>Fungi</taxon>
        <taxon>Dikarya</taxon>
        <taxon>Ascomycota</taxon>
        <taxon>Pezizomycotina</taxon>
        <taxon>Sordariomycetes</taxon>
        <taxon>Xylariomycetidae</taxon>
        <taxon>Amphisphaeriales</taxon>
        <taxon>Apiosporaceae</taxon>
        <taxon>Neoarthrinium</taxon>
    </lineage>
</organism>
<dbReference type="AlphaFoldDB" id="A0A9P9WBV9"/>
<evidence type="ECO:0000313" key="3">
    <source>
        <dbReference type="Proteomes" id="UP000829685"/>
    </source>
</evidence>
<proteinExistence type="predicted"/>
<name>A0A9P9WBV9_9PEZI</name>
<reference evidence="2" key="1">
    <citation type="submission" date="2021-03" db="EMBL/GenBank/DDBJ databases">
        <title>Revisited historic fungal species revealed as producer of novel bioactive compounds through whole genome sequencing and comparative genomics.</title>
        <authorList>
            <person name="Vignolle G.A."/>
            <person name="Hochenegger N."/>
            <person name="Mach R.L."/>
            <person name="Mach-Aigner A.R."/>
            <person name="Javad Rahimi M."/>
            <person name="Salim K.A."/>
            <person name="Chan C.M."/>
            <person name="Lim L.B.L."/>
            <person name="Cai F."/>
            <person name="Druzhinina I.S."/>
            <person name="U'Ren J.M."/>
            <person name="Derntl C."/>
        </authorList>
    </citation>
    <scope>NUCLEOTIDE SEQUENCE</scope>
    <source>
        <strain evidence="2">TUCIM 5799</strain>
    </source>
</reference>
<accession>A0A9P9WBV9</accession>
<feature type="region of interest" description="Disordered" evidence="1">
    <location>
        <begin position="90"/>
        <end position="172"/>
    </location>
</feature>
<dbReference type="EMBL" id="JAFIMR010000046">
    <property type="protein sequence ID" value="KAI1856088.1"/>
    <property type="molecule type" value="Genomic_DNA"/>
</dbReference>